<name>A0A0F9IPK0_9ZZZZ</name>
<proteinExistence type="predicted"/>
<gene>
    <name evidence="1" type="ORF">LCGC14_1852120</name>
</gene>
<dbReference type="AlphaFoldDB" id="A0A0F9IPK0"/>
<comment type="caution">
    <text evidence="1">The sequence shown here is derived from an EMBL/GenBank/DDBJ whole genome shotgun (WGS) entry which is preliminary data.</text>
</comment>
<dbReference type="EMBL" id="LAZR01018617">
    <property type="protein sequence ID" value="KKL95680.1"/>
    <property type="molecule type" value="Genomic_DNA"/>
</dbReference>
<evidence type="ECO:0000313" key="1">
    <source>
        <dbReference type="EMBL" id="KKL95680.1"/>
    </source>
</evidence>
<reference evidence="1" key="1">
    <citation type="journal article" date="2015" name="Nature">
        <title>Complex archaea that bridge the gap between prokaryotes and eukaryotes.</title>
        <authorList>
            <person name="Spang A."/>
            <person name="Saw J.H."/>
            <person name="Jorgensen S.L."/>
            <person name="Zaremba-Niedzwiedzka K."/>
            <person name="Martijn J."/>
            <person name="Lind A.E."/>
            <person name="van Eijk R."/>
            <person name="Schleper C."/>
            <person name="Guy L."/>
            <person name="Ettema T.J."/>
        </authorList>
    </citation>
    <scope>NUCLEOTIDE SEQUENCE</scope>
</reference>
<protein>
    <submittedName>
        <fullName evidence="1">Uncharacterized protein</fullName>
    </submittedName>
</protein>
<organism evidence="1">
    <name type="scientific">marine sediment metagenome</name>
    <dbReference type="NCBI Taxonomy" id="412755"/>
    <lineage>
        <taxon>unclassified sequences</taxon>
        <taxon>metagenomes</taxon>
        <taxon>ecological metagenomes</taxon>
    </lineage>
</organism>
<sequence length="91" mass="10901">MANRRKGPTADEYKQQVLSWFRTAKRRESTHMIIAFDIQKRKTFPVYVNEDTSVQQKIKSFNDNDFVRAVEVYNMKMDLERQLGQARTWNV</sequence>
<accession>A0A0F9IPK0</accession>